<sequence length="197" mass="23286">MKLLGTEITRNIQRDMFEYMPKEYEDYIQSRAIVEVESEEFERLNEIVADVLAQFFVDTATWGLAYWERLVGIITDENVPINERRSVVKVKLRGYNTINAVELKSIISAYEYGEIDVTEIPAQHTIEIDFKSEYGVPANLEELERLLCQIMPAHLRTKLFAKHNWHRKLRKYTHAELSLHSHIDIRTQKALRDDYKR</sequence>
<comment type="caution">
    <text evidence="1">The sequence shown here is derived from an EMBL/GenBank/DDBJ whole genome shotgun (WGS) entry which is preliminary data.</text>
</comment>
<evidence type="ECO:0000313" key="2">
    <source>
        <dbReference type="Proteomes" id="UP001231362"/>
    </source>
</evidence>
<dbReference type="RefSeq" id="WP_307149484.1">
    <property type="nucleotide sequence ID" value="NZ_JAUSTU010000004.1"/>
</dbReference>
<accession>A0ABT9V1S3</accession>
<evidence type="ECO:0000313" key="1">
    <source>
        <dbReference type="EMBL" id="MDQ0154902.1"/>
    </source>
</evidence>
<protein>
    <recommendedName>
        <fullName evidence="3">Phage portal protein</fullName>
    </recommendedName>
</protein>
<name>A0ABT9V1S3_9BACL</name>
<dbReference type="EMBL" id="JAUSTU010000004">
    <property type="protein sequence ID" value="MDQ0154902.1"/>
    <property type="molecule type" value="Genomic_DNA"/>
</dbReference>
<organism evidence="1 2">
    <name type="scientific">Anoxybacillus andreesenii</name>
    <dbReference type="NCBI Taxonomy" id="1325932"/>
    <lineage>
        <taxon>Bacteria</taxon>
        <taxon>Bacillati</taxon>
        <taxon>Bacillota</taxon>
        <taxon>Bacilli</taxon>
        <taxon>Bacillales</taxon>
        <taxon>Anoxybacillaceae</taxon>
        <taxon>Anoxybacillus</taxon>
    </lineage>
</organism>
<dbReference type="Proteomes" id="UP001231362">
    <property type="component" value="Unassembled WGS sequence"/>
</dbReference>
<proteinExistence type="predicted"/>
<evidence type="ECO:0008006" key="3">
    <source>
        <dbReference type="Google" id="ProtNLM"/>
    </source>
</evidence>
<dbReference type="InterPro" id="IPR018755">
    <property type="entry name" value="Phage_Mu_Gp48"/>
</dbReference>
<reference evidence="1 2" key="1">
    <citation type="submission" date="2023-07" db="EMBL/GenBank/DDBJ databases">
        <title>Genomic Encyclopedia of Type Strains, Phase IV (KMG-IV): sequencing the most valuable type-strain genomes for metagenomic binning, comparative biology and taxonomic classification.</title>
        <authorList>
            <person name="Goeker M."/>
        </authorList>
    </citation>
    <scope>NUCLEOTIDE SEQUENCE [LARGE SCALE GENOMIC DNA]</scope>
    <source>
        <strain evidence="1 2">DSM 23948</strain>
    </source>
</reference>
<dbReference type="Pfam" id="PF10076">
    <property type="entry name" value="Phage_Mu_Gp48"/>
    <property type="match status" value="1"/>
</dbReference>
<gene>
    <name evidence="1" type="ORF">J2S07_001206</name>
</gene>
<keyword evidence="2" id="KW-1185">Reference proteome</keyword>